<feature type="transmembrane region" description="Helical" evidence="8">
    <location>
        <begin position="194"/>
        <end position="225"/>
    </location>
</feature>
<feature type="transmembrane region" description="Helical" evidence="8">
    <location>
        <begin position="12"/>
        <end position="34"/>
    </location>
</feature>
<dbReference type="GO" id="GO:0016763">
    <property type="term" value="F:pentosyltransferase activity"/>
    <property type="evidence" value="ECO:0007669"/>
    <property type="project" value="TreeGrafter"/>
</dbReference>
<evidence type="ECO:0000259" key="9">
    <source>
        <dbReference type="Pfam" id="PF13231"/>
    </source>
</evidence>
<dbReference type="InterPro" id="IPR050297">
    <property type="entry name" value="LipidA_mod_glycosyltrf_83"/>
</dbReference>
<dbReference type="InterPro" id="IPR038731">
    <property type="entry name" value="RgtA/B/C-like"/>
</dbReference>
<evidence type="ECO:0000256" key="1">
    <source>
        <dbReference type="ARBA" id="ARBA00004651"/>
    </source>
</evidence>
<feature type="transmembrane region" description="Helical" evidence="8">
    <location>
        <begin position="170"/>
        <end position="188"/>
    </location>
</feature>
<dbReference type="GO" id="GO:0009103">
    <property type="term" value="P:lipopolysaccharide biosynthetic process"/>
    <property type="evidence" value="ECO:0007669"/>
    <property type="project" value="UniProtKB-ARBA"/>
</dbReference>
<dbReference type="Pfam" id="PF13231">
    <property type="entry name" value="PMT_2"/>
    <property type="match status" value="1"/>
</dbReference>
<dbReference type="Proteomes" id="UP000177960">
    <property type="component" value="Unassembled WGS sequence"/>
</dbReference>
<proteinExistence type="predicted"/>
<dbReference type="PANTHER" id="PTHR33908">
    <property type="entry name" value="MANNOSYLTRANSFERASE YKCB-RELATED"/>
    <property type="match status" value="1"/>
</dbReference>
<dbReference type="EMBL" id="MHJG01000005">
    <property type="protein sequence ID" value="OGY64294.1"/>
    <property type="molecule type" value="Genomic_DNA"/>
</dbReference>
<evidence type="ECO:0000256" key="4">
    <source>
        <dbReference type="ARBA" id="ARBA00022679"/>
    </source>
</evidence>
<feature type="transmembrane region" description="Helical" evidence="8">
    <location>
        <begin position="314"/>
        <end position="333"/>
    </location>
</feature>
<dbReference type="GO" id="GO:0005886">
    <property type="term" value="C:plasma membrane"/>
    <property type="evidence" value="ECO:0007669"/>
    <property type="project" value="UniProtKB-SubCell"/>
</dbReference>
<evidence type="ECO:0000256" key="7">
    <source>
        <dbReference type="ARBA" id="ARBA00023136"/>
    </source>
</evidence>
<name>A0A1G1ZIB3_9BACT</name>
<dbReference type="STRING" id="1798404.A3B92_00715"/>
<protein>
    <recommendedName>
        <fullName evidence="9">Glycosyltransferase RgtA/B/C/D-like domain-containing protein</fullName>
    </recommendedName>
</protein>
<keyword evidence="7 8" id="KW-0472">Membrane</keyword>
<evidence type="ECO:0000256" key="2">
    <source>
        <dbReference type="ARBA" id="ARBA00022475"/>
    </source>
</evidence>
<sequence length="554" mass="64091">MKEIFENFSQSKWLLIYILAFAFLVRVAGIGYGLPLWLIDDEPPFTLAALKMIQLKTLLPASYLADFQTVLYYPPYLSYLYLLPFSILLGFKYLFFSGGREQFIYYLTGDLSHFFLIARFLNVLTGVASVYLLYRIGKKIFQNEPIGLLSAFFLSTSLFHILMSANGRHWLPVSFFTILILWLLTLDWEFQKRYFAAILAVGIGMGVSPINAFLLIFIAGWYLFYERRRLRDLIREKYFYWALVIFIFLAILPGILYPQSFGFRGDLTFQETKSILGIIASPFVFLKPVALSEPILMLGVLVGLLFAFLYKRNLFLPTFLFLYAYSATFYLFFRYEHRFALPLFPLLAIMAAYGALEVYKRFTGRIFTALLILILAMPAVFSLRLSYLLYQNDSRNHLIEWVETNIPASSKILVYARLTRLPATPEAIKEQRAIDSGSLRKIDLAEENFPKQRSFHALNLHDVNNQEFYGNLEKYAKDNSYQYVFFGGTDVREAEKLKIFQKIATKGTALKSFGEFQEDYSPYIGQLLGNPLNLFKIKEFGPPVAIYELTINNK</sequence>
<evidence type="ECO:0000256" key="8">
    <source>
        <dbReference type="SAM" id="Phobius"/>
    </source>
</evidence>
<evidence type="ECO:0000313" key="11">
    <source>
        <dbReference type="Proteomes" id="UP000177960"/>
    </source>
</evidence>
<dbReference type="PANTHER" id="PTHR33908:SF11">
    <property type="entry name" value="MEMBRANE PROTEIN"/>
    <property type="match status" value="1"/>
</dbReference>
<feature type="transmembrane region" description="Helical" evidence="8">
    <location>
        <begin position="366"/>
        <end position="390"/>
    </location>
</feature>
<keyword evidence="3" id="KW-0328">Glycosyltransferase</keyword>
<feature type="transmembrane region" description="Helical" evidence="8">
    <location>
        <begin position="146"/>
        <end position="163"/>
    </location>
</feature>
<accession>A0A1G1ZIB3</accession>
<feature type="transmembrane region" description="Helical" evidence="8">
    <location>
        <begin position="237"/>
        <end position="257"/>
    </location>
</feature>
<feature type="domain" description="Glycosyltransferase RgtA/B/C/D-like" evidence="9">
    <location>
        <begin position="117"/>
        <end position="253"/>
    </location>
</feature>
<keyword evidence="5 8" id="KW-0812">Transmembrane</keyword>
<keyword evidence="4" id="KW-0808">Transferase</keyword>
<reference evidence="10 11" key="1">
    <citation type="journal article" date="2016" name="Nat. Commun.">
        <title>Thousands of microbial genomes shed light on interconnected biogeochemical processes in an aquifer system.</title>
        <authorList>
            <person name="Anantharaman K."/>
            <person name="Brown C.T."/>
            <person name="Hug L.A."/>
            <person name="Sharon I."/>
            <person name="Castelle C.J."/>
            <person name="Probst A.J."/>
            <person name="Thomas B.C."/>
            <person name="Singh A."/>
            <person name="Wilkins M.J."/>
            <person name="Karaoz U."/>
            <person name="Brodie E.L."/>
            <person name="Williams K.H."/>
            <person name="Hubbard S.S."/>
            <person name="Banfield J.F."/>
        </authorList>
    </citation>
    <scope>NUCLEOTIDE SEQUENCE [LARGE SCALE GENOMIC DNA]</scope>
</reference>
<keyword evidence="2" id="KW-1003">Cell membrane</keyword>
<comment type="caution">
    <text evidence="10">The sequence shown here is derived from an EMBL/GenBank/DDBJ whole genome shotgun (WGS) entry which is preliminary data.</text>
</comment>
<feature type="transmembrane region" description="Helical" evidence="8">
    <location>
        <begin position="116"/>
        <end position="134"/>
    </location>
</feature>
<organism evidence="10 11">
    <name type="scientific">Candidatus Harrisonbacteria bacterium RIFCSPHIGHO2_02_FULL_42_16</name>
    <dbReference type="NCBI Taxonomy" id="1798404"/>
    <lineage>
        <taxon>Bacteria</taxon>
        <taxon>Candidatus Harrisoniibacteriota</taxon>
    </lineage>
</organism>
<gene>
    <name evidence="10" type="ORF">A3B92_00715</name>
</gene>
<evidence type="ECO:0000256" key="3">
    <source>
        <dbReference type="ARBA" id="ARBA00022676"/>
    </source>
</evidence>
<feature type="transmembrane region" description="Helical" evidence="8">
    <location>
        <begin position="76"/>
        <end position="95"/>
    </location>
</feature>
<feature type="transmembrane region" description="Helical" evidence="8">
    <location>
        <begin position="289"/>
        <end position="309"/>
    </location>
</feature>
<evidence type="ECO:0000313" key="10">
    <source>
        <dbReference type="EMBL" id="OGY64294.1"/>
    </source>
</evidence>
<dbReference type="AlphaFoldDB" id="A0A1G1ZIB3"/>
<evidence type="ECO:0000256" key="5">
    <source>
        <dbReference type="ARBA" id="ARBA00022692"/>
    </source>
</evidence>
<keyword evidence="6 8" id="KW-1133">Transmembrane helix</keyword>
<feature type="transmembrane region" description="Helical" evidence="8">
    <location>
        <begin position="339"/>
        <end position="359"/>
    </location>
</feature>
<evidence type="ECO:0000256" key="6">
    <source>
        <dbReference type="ARBA" id="ARBA00022989"/>
    </source>
</evidence>
<comment type="subcellular location">
    <subcellularLocation>
        <location evidence="1">Cell membrane</location>
        <topology evidence="1">Multi-pass membrane protein</topology>
    </subcellularLocation>
</comment>